<organism evidence="4">
    <name type="scientific">Acidithiobacillus sulfuriphilus</name>
    <dbReference type="NCBI Taxonomy" id="1867749"/>
    <lineage>
        <taxon>Bacteria</taxon>
        <taxon>Pseudomonadati</taxon>
        <taxon>Pseudomonadota</taxon>
        <taxon>Acidithiobacillia</taxon>
        <taxon>Acidithiobacillales</taxon>
        <taxon>Acidithiobacillaceae</taxon>
        <taxon>Acidithiobacillus</taxon>
    </lineage>
</organism>
<dbReference type="PANTHER" id="PTHR46969:SF1">
    <property type="entry name" value="BIFUNCTIONAL PROTEIN HLDE"/>
    <property type="match status" value="1"/>
</dbReference>
<dbReference type="FunFam" id="3.40.1190.20:FF:000002">
    <property type="entry name" value="Bifunctional protein HldE"/>
    <property type="match status" value="1"/>
</dbReference>
<dbReference type="InterPro" id="IPR011913">
    <property type="entry name" value="RfaE_dom_I"/>
</dbReference>
<dbReference type="AlphaFoldDB" id="A0A3M8QPS2"/>
<dbReference type="InterPro" id="IPR002173">
    <property type="entry name" value="Carboh/pur_kinase_PfkB_CS"/>
</dbReference>
<sequence>MMPSLATLLGQRVLVVGDVMLDRYWFGSVERISPEAPVPVVRVGREEERPGGAANVALNVVALGARAHLLAPVGDDQPGRNLAALLAAAQVESTLIPGAGCPTTVKLRVIGHQQQLLRMDFEAKPSADHRGALLHQGPSLFAAAGAVILSDYAKGALQDVVHFVTMGRDLGVPVLVDPKGRDYERYRGATLLTPNQAEFQAVAGPWQEEDEFREMGQRLRRHLELQGLLVTRGEGGMTLFTEAGIYHHAAQAREVFDVTGAGDTVIATLAVALAAAWPLDLAVDLANRAAGIVVGKLGAAAASRQELQDSLSGPA</sequence>
<keyword evidence="2 4" id="KW-0418">Kinase</keyword>
<proteinExistence type="predicted"/>
<dbReference type="InterPro" id="IPR029056">
    <property type="entry name" value="Ribokinase-like"/>
</dbReference>
<evidence type="ECO:0000313" key="4">
    <source>
        <dbReference type="EMBL" id="RNF58269.1"/>
    </source>
</evidence>
<dbReference type="CDD" id="cd01172">
    <property type="entry name" value="RfaE_like"/>
    <property type="match status" value="1"/>
</dbReference>
<dbReference type="GO" id="GO:0033786">
    <property type="term" value="F:heptose-1-phosphate adenylyltransferase activity"/>
    <property type="evidence" value="ECO:0007669"/>
    <property type="project" value="TreeGrafter"/>
</dbReference>
<dbReference type="Pfam" id="PF00294">
    <property type="entry name" value="PfkB"/>
    <property type="match status" value="1"/>
</dbReference>
<dbReference type="PANTHER" id="PTHR46969">
    <property type="entry name" value="BIFUNCTIONAL PROTEIN HLDE"/>
    <property type="match status" value="1"/>
</dbReference>
<dbReference type="GO" id="GO:0033785">
    <property type="term" value="F:heptose 7-phosphate kinase activity"/>
    <property type="evidence" value="ECO:0007669"/>
    <property type="project" value="TreeGrafter"/>
</dbReference>
<evidence type="ECO:0000256" key="2">
    <source>
        <dbReference type="ARBA" id="ARBA00022777"/>
    </source>
</evidence>
<protein>
    <submittedName>
        <fullName evidence="4">D-glycero-beta-D-manno-heptose-7-phosphate kinase</fullName>
    </submittedName>
</protein>
<dbReference type="RefSeq" id="WP_123105752.1">
    <property type="nucleotide sequence ID" value="NZ_CP127527.1"/>
</dbReference>
<dbReference type="GO" id="GO:0005829">
    <property type="term" value="C:cytosol"/>
    <property type="evidence" value="ECO:0007669"/>
    <property type="project" value="TreeGrafter"/>
</dbReference>
<dbReference type="PROSITE" id="PS00583">
    <property type="entry name" value="PFKB_KINASES_1"/>
    <property type="match status" value="1"/>
</dbReference>
<dbReference type="OrthoDB" id="5290528at2"/>
<comment type="caution">
    <text evidence="4">The sequence shown here is derived from an EMBL/GenBank/DDBJ whole genome shotgun (WGS) entry which is preliminary data.</text>
</comment>
<dbReference type="InterPro" id="IPR011611">
    <property type="entry name" value="PfkB_dom"/>
</dbReference>
<dbReference type="NCBIfam" id="TIGR02198">
    <property type="entry name" value="rfaE_dom_I"/>
    <property type="match status" value="1"/>
</dbReference>
<name>A0A3M8QPS2_9PROT</name>
<reference evidence="4" key="1">
    <citation type="submission" date="2018-10" db="EMBL/GenBank/DDBJ databases">
        <title>Acidithiobacillus sulfuriphilus sp. nov.: an extremely acidophilic sulfur-oxidizing chemolithotroph isolated from a neutral pH environment.</title>
        <authorList>
            <person name="Falagan C."/>
            <person name="Moya-Beltran A."/>
            <person name="Quatrini R."/>
            <person name="Johnson D.B."/>
        </authorList>
    </citation>
    <scope>NUCLEOTIDE SEQUENCE [LARGE SCALE GENOMIC DNA]</scope>
    <source>
        <strain evidence="4">CJ-2</strain>
    </source>
</reference>
<dbReference type="EMBL" id="RIZI01000191">
    <property type="protein sequence ID" value="RNF58269.1"/>
    <property type="molecule type" value="Genomic_DNA"/>
</dbReference>
<dbReference type="GO" id="GO:0016773">
    <property type="term" value="F:phosphotransferase activity, alcohol group as acceptor"/>
    <property type="evidence" value="ECO:0007669"/>
    <property type="project" value="InterPro"/>
</dbReference>
<dbReference type="SUPFAM" id="SSF53613">
    <property type="entry name" value="Ribokinase-like"/>
    <property type="match status" value="1"/>
</dbReference>
<evidence type="ECO:0000259" key="3">
    <source>
        <dbReference type="Pfam" id="PF00294"/>
    </source>
</evidence>
<gene>
    <name evidence="4" type="primary">rfaE1</name>
    <name evidence="4" type="ORF">EC580_12850</name>
</gene>
<dbReference type="Gene3D" id="3.40.1190.20">
    <property type="match status" value="1"/>
</dbReference>
<keyword evidence="1" id="KW-0808">Transferase</keyword>
<accession>A0A3M8QPS2</accession>
<evidence type="ECO:0000256" key="1">
    <source>
        <dbReference type="ARBA" id="ARBA00022679"/>
    </source>
</evidence>
<feature type="domain" description="Carbohydrate kinase PfkB" evidence="3">
    <location>
        <begin position="12"/>
        <end position="302"/>
    </location>
</feature>